<dbReference type="EMBL" id="JAQQXQ010000010">
    <property type="protein sequence ID" value="MDC8755450.1"/>
    <property type="molecule type" value="Genomic_DNA"/>
</dbReference>
<evidence type="ECO:0000256" key="1">
    <source>
        <dbReference type="SAM" id="SignalP"/>
    </source>
</evidence>
<feature type="chain" id="PRO_5046743362" evidence="1">
    <location>
        <begin position="22"/>
        <end position="144"/>
    </location>
</feature>
<feature type="signal peptide" evidence="1">
    <location>
        <begin position="1"/>
        <end position="21"/>
    </location>
</feature>
<keyword evidence="1" id="KW-0732">Signal</keyword>
<name>A0ABT5JRR0_9SPHN</name>
<organism evidence="2 3">
    <name type="scientific">Erythrobacter fulvus</name>
    <dbReference type="NCBI Taxonomy" id="2987523"/>
    <lineage>
        <taxon>Bacteria</taxon>
        <taxon>Pseudomonadati</taxon>
        <taxon>Pseudomonadota</taxon>
        <taxon>Alphaproteobacteria</taxon>
        <taxon>Sphingomonadales</taxon>
        <taxon>Erythrobacteraceae</taxon>
        <taxon>Erythrobacter/Porphyrobacter group</taxon>
        <taxon>Erythrobacter</taxon>
    </lineage>
</organism>
<dbReference type="Proteomes" id="UP001216558">
    <property type="component" value="Unassembled WGS sequence"/>
</dbReference>
<dbReference type="Pfam" id="PF09912">
    <property type="entry name" value="DUF2141"/>
    <property type="match status" value="1"/>
</dbReference>
<keyword evidence="3" id="KW-1185">Reference proteome</keyword>
<protein>
    <submittedName>
        <fullName evidence="2">DUF2141 domain-containing protein</fullName>
    </submittedName>
</protein>
<evidence type="ECO:0000313" key="3">
    <source>
        <dbReference type="Proteomes" id="UP001216558"/>
    </source>
</evidence>
<reference evidence="2 3" key="1">
    <citation type="submission" date="2022-10" db="EMBL/GenBank/DDBJ databases">
        <title>Erythrobacter sp. sf7 Genome sequencing.</title>
        <authorList>
            <person name="Park S."/>
        </authorList>
    </citation>
    <scope>NUCLEOTIDE SEQUENCE [LARGE SCALE GENOMIC DNA]</scope>
    <source>
        <strain evidence="3">sf7</strain>
    </source>
</reference>
<proteinExistence type="predicted"/>
<accession>A0ABT5JRR0</accession>
<evidence type="ECO:0000313" key="2">
    <source>
        <dbReference type="EMBL" id="MDC8755450.1"/>
    </source>
</evidence>
<dbReference type="RefSeq" id="WP_273678664.1">
    <property type="nucleotide sequence ID" value="NZ_JAQQXQ010000010.1"/>
</dbReference>
<dbReference type="InterPro" id="IPR018673">
    <property type="entry name" value="DUF2141"/>
</dbReference>
<sequence length="144" mass="15488">MRAAVLAAALATGLAASPAMAGEVVITVTDLRSTKGVVRACMTTREDVFPKCIKDPASHRTVVPAGEKVEIRFTGVKPGNYAIALLHDENDNGKADRALGMMPKEGYGFSRDAPVKMAPPKFNDAVFTQGEGTNRMTIKMRYFL</sequence>
<gene>
    <name evidence="2" type="ORF">OIK40_12445</name>
</gene>
<comment type="caution">
    <text evidence="2">The sequence shown here is derived from an EMBL/GenBank/DDBJ whole genome shotgun (WGS) entry which is preliminary data.</text>
</comment>